<reference evidence="4" key="2">
    <citation type="journal article" date="2022" name="Microbiol. Resour. Announc.">
        <title>Whole-Genome Sequence of Entomortierella parvispora E1425, a Mucoromycotan Fungus Associated with Burkholderiaceae-Related Endosymbiotic Bacteria.</title>
        <authorList>
            <person name="Herlambang A."/>
            <person name="Guo Y."/>
            <person name="Takashima Y."/>
            <person name="Narisawa K."/>
            <person name="Ohta H."/>
            <person name="Nishizawa T."/>
        </authorList>
    </citation>
    <scope>NUCLEOTIDE SEQUENCE</scope>
    <source>
        <strain evidence="4">E1425</strain>
    </source>
</reference>
<proteinExistence type="inferred from homology"/>
<dbReference type="EMBL" id="BQFW01000002">
    <property type="protein sequence ID" value="GJJ68878.1"/>
    <property type="molecule type" value="Genomic_DNA"/>
</dbReference>
<dbReference type="InterPro" id="IPR036928">
    <property type="entry name" value="AS_sf"/>
</dbReference>
<evidence type="ECO:0000259" key="3">
    <source>
        <dbReference type="Pfam" id="PF01425"/>
    </source>
</evidence>
<dbReference type="InterPro" id="IPR020556">
    <property type="entry name" value="Amidase_CS"/>
</dbReference>
<reference evidence="4" key="1">
    <citation type="submission" date="2021-11" db="EMBL/GenBank/DDBJ databases">
        <authorList>
            <person name="Herlambang A."/>
            <person name="Guo Y."/>
            <person name="Takashima Y."/>
            <person name="Nishizawa T."/>
        </authorList>
    </citation>
    <scope>NUCLEOTIDE SEQUENCE</scope>
    <source>
        <strain evidence="4">E1425</strain>
    </source>
</reference>
<dbReference type="PANTHER" id="PTHR11895:SF67">
    <property type="entry name" value="AMIDASE DOMAIN-CONTAINING PROTEIN"/>
    <property type="match status" value="1"/>
</dbReference>
<feature type="region of interest" description="Disordered" evidence="2">
    <location>
        <begin position="248"/>
        <end position="267"/>
    </location>
</feature>
<evidence type="ECO:0000256" key="2">
    <source>
        <dbReference type="SAM" id="MobiDB-lite"/>
    </source>
</evidence>
<dbReference type="PANTHER" id="PTHR11895">
    <property type="entry name" value="TRANSAMIDASE"/>
    <property type="match status" value="1"/>
</dbReference>
<dbReference type="GO" id="GO:0003824">
    <property type="term" value="F:catalytic activity"/>
    <property type="evidence" value="ECO:0007669"/>
    <property type="project" value="InterPro"/>
</dbReference>
<dbReference type="Pfam" id="PF01425">
    <property type="entry name" value="Amidase"/>
    <property type="match status" value="1"/>
</dbReference>
<evidence type="ECO:0000256" key="1">
    <source>
        <dbReference type="ARBA" id="ARBA00009199"/>
    </source>
</evidence>
<dbReference type="InterPro" id="IPR000120">
    <property type="entry name" value="Amidase"/>
</dbReference>
<sequence>MVYNLKDPTTPIVSGRLLAVLTNILERIGETTGLTTHLCNDADLFVLRNIEYEESPTTMPIWAPVPEMVLAAAADGKNVVSADEYLRRLQHEADQQVNSRASSSPTPNNCFRSCRDFYVSYKKNAGIDPIKVAEELIAFIKQADQTSPPLGAVWNWNEESIRKQANASAMRYREGAPLSILDGVPIIVKDEVDVEGYETGVGTTFINKGNPAKADAHLVALLRAKGAIIFGKSTMHEIGLGLTNFNPSTTTPRNPYQPNHSTGGSSGGSAAAVAAGLCPIAIGCDGGGSVRAPSAYCGIYGLKPTQGRVSSRGEYPLAPTVALSGPMCANMEDLAIVYAIMSGKDENDSNSLFQPLVALPAPISIKATSTGLLQGLRIGIYRQWFEDVTHPEIAQICYKMLDGLVKTHGAVLVDIEIPELHENAKAHNITIVTEMISKVWSNRRKLNYQTRLEVAMMGSLGAQDYFLAQQQRTRSIRFLETLFGHKATDKHHQSTYPCKGGVVDVIVTPTTGNLPPRINAGALSHGESNYLNSVKAMQYMMMCNFSGIPGITAVAGYTKEKYHHKINGDQYDTGFPVGIQFMGQWWDERRLIHIASVCESVLETRQKPKIWLGFDSE</sequence>
<dbReference type="SUPFAM" id="SSF75304">
    <property type="entry name" value="Amidase signature (AS) enzymes"/>
    <property type="match status" value="1"/>
</dbReference>
<organism evidence="4 5">
    <name type="scientific">Entomortierella parvispora</name>
    <dbReference type="NCBI Taxonomy" id="205924"/>
    <lineage>
        <taxon>Eukaryota</taxon>
        <taxon>Fungi</taxon>
        <taxon>Fungi incertae sedis</taxon>
        <taxon>Mucoromycota</taxon>
        <taxon>Mortierellomycotina</taxon>
        <taxon>Mortierellomycetes</taxon>
        <taxon>Mortierellales</taxon>
        <taxon>Mortierellaceae</taxon>
        <taxon>Entomortierella</taxon>
    </lineage>
</organism>
<comment type="caution">
    <text evidence="4">The sequence shown here is derived from an EMBL/GenBank/DDBJ whole genome shotgun (WGS) entry which is preliminary data.</text>
</comment>
<name>A0A9P3H359_9FUNG</name>
<evidence type="ECO:0000313" key="5">
    <source>
        <dbReference type="Proteomes" id="UP000827284"/>
    </source>
</evidence>
<dbReference type="Gene3D" id="3.90.1300.10">
    <property type="entry name" value="Amidase signature (AS) domain"/>
    <property type="match status" value="1"/>
</dbReference>
<dbReference type="InterPro" id="IPR023631">
    <property type="entry name" value="Amidase_dom"/>
</dbReference>
<dbReference type="PROSITE" id="PS00571">
    <property type="entry name" value="AMIDASES"/>
    <property type="match status" value="1"/>
</dbReference>
<feature type="compositionally biased region" description="Polar residues" evidence="2">
    <location>
        <begin position="248"/>
        <end position="262"/>
    </location>
</feature>
<comment type="similarity">
    <text evidence="1">Belongs to the amidase family.</text>
</comment>
<dbReference type="Proteomes" id="UP000827284">
    <property type="component" value="Unassembled WGS sequence"/>
</dbReference>
<dbReference type="OrthoDB" id="566138at2759"/>
<dbReference type="AlphaFoldDB" id="A0A9P3H359"/>
<protein>
    <submittedName>
        <fullName evidence="4">Amidase</fullName>
    </submittedName>
</protein>
<feature type="domain" description="Amidase" evidence="3">
    <location>
        <begin position="138"/>
        <end position="591"/>
    </location>
</feature>
<gene>
    <name evidence="4" type="ORF">EMPS_01224</name>
</gene>
<keyword evidence="5" id="KW-1185">Reference proteome</keyword>
<evidence type="ECO:0000313" key="4">
    <source>
        <dbReference type="EMBL" id="GJJ68878.1"/>
    </source>
</evidence>
<accession>A0A9P3H359</accession>